<evidence type="ECO:0000313" key="1">
    <source>
        <dbReference type="EMBL" id="AWM03863.1"/>
    </source>
</evidence>
<gene>
    <name evidence="1" type="ORF">CIT40_30100</name>
</gene>
<sequence length="60" mass="6865">MIVWVRQVAPADAAAFLQGHFDRMHRHATKCMFGVESLLPRNDTAITHFSALMRQGELFH</sequence>
<accession>A0A2U8Q1A0</accession>
<dbReference type="EMBL" id="CP029426">
    <property type="protein sequence ID" value="AWM03863.1"/>
    <property type="molecule type" value="Genomic_DNA"/>
</dbReference>
<proteinExistence type="predicted"/>
<organism evidence="1 2">
    <name type="scientific">Bradyrhizobium amphicarpaeae</name>
    <dbReference type="NCBI Taxonomy" id="1404768"/>
    <lineage>
        <taxon>Bacteria</taxon>
        <taxon>Pseudomonadati</taxon>
        <taxon>Pseudomonadota</taxon>
        <taxon>Alphaproteobacteria</taxon>
        <taxon>Hyphomicrobiales</taxon>
        <taxon>Nitrobacteraceae</taxon>
        <taxon>Bradyrhizobium</taxon>
    </lineage>
</organism>
<evidence type="ECO:0000313" key="2">
    <source>
        <dbReference type="Proteomes" id="UP000215884"/>
    </source>
</evidence>
<keyword evidence="2" id="KW-1185">Reference proteome</keyword>
<protein>
    <submittedName>
        <fullName evidence="1">Uncharacterized protein</fullName>
    </submittedName>
</protein>
<name>A0A2U8Q1A0_9BRAD</name>
<dbReference type="AlphaFoldDB" id="A0A2U8Q1A0"/>
<reference evidence="1 2" key="1">
    <citation type="journal article" date="2017" name="Syst. Appl. Microbiol.">
        <title>Soybeans inoculated with root zone soils of Canadian native legumes harbour diverse and novel Bradyrhizobium spp. that possess agricultural potential.</title>
        <authorList>
            <person name="Bromfield E.S.P."/>
            <person name="Cloutier S."/>
            <person name="Tambong J.T."/>
            <person name="Tran Thi T.V."/>
        </authorList>
    </citation>
    <scope>NUCLEOTIDE SEQUENCE [LARGE SCALE GENOMIC DNA]</scope>
    <source>
        <strain evidence="1 2">39S1MB</strain>
    </source>
</reference>
<reference evidence="1 2" key="2">
    <citation type="journal article" date="2019" name="Int. J. Syst. Evol. Microbiol.">
        <title>Description and complete genome sequence of Bradyrhizobium amphicarpaeae sp. nov., harbouring photosystem and nitrogen-fixation genes.</title>
        <authorList>
            <person name="Bromfield E.S.P."/>
            <person name="Cloutier S."/>
            <person name="Nguyen H.D.T."/>
        </authorList>
    </citation>
    <scope>NUCLEOTIDE SEQUENCE [LARGE SCALE GENOMIC DNA]</scope>
    <source>
        <strain evidence="1 2">39S1MB</strain>
    </source>
</reference>
<dbReference type="Proteomes" id="UP000215884">
    <property type="component" value="Chromosome"/>
</dbReference>